<evidence type="ECO:0000256" key="5">
    <source>
        <dbReference type="ARBA" id="ARBA00022679"/>
    </source>
</evidence>
<dbReference type="InterPro" id="IPR003661">
    <property type="entry name" value="HisK_dim/P_dom"/>
</dbReference>
<feature type="domain" description="PAS" evidence="15">
    <location>
        <begin position="251"/>
        <end position="295"/>
    </location>
</feature>
<evidence type="ECO:0000256" key="2">
    <source>
        <dbReference type="ARBA" id="ARBA00004141"/>
    </source>
</evidence>
<keyword evidence="6 13" id="KW-0812">Transmembrane</keyword>
<evidence type="ECO:0000256" key="1">
    <source>
        <dbReference type="ARBA" id="ARBA00000085"/>
    </source>
</evidence>
<dbReference type="Pfam" id="PF02518">
    <property type="entry name" value="HATPase_c"/>
    <property type="match status" value="1"/>
</dbReference>
<dbReference type="InterPro" id="IPR004358">
    <property type="entry name" value="Sig_transdc_His_kin-like_C"/>
</dbReference>
<dbReference type="InterPro" id="IPR003594">
    <property type="entry name" value="HATPase_dom"/>
</dbReference>
<evidence type="ECO:0000259" key="15">
    <source>
        <dbReference type="PROSITE" id="PS50112"/>
    </source>
</evidence>
<dbReference type="InterPro" id="IPR005467">
    <property type="entry name" value="His_kinase_dom"/>
</dbReference>
<dbReference type="Gene3D" id="3.30.565.10">
    <property type="entry name" value="Histidine kinase-like ATPase, C-terminal domain"/>
    <property type="match status" value="1"/>
</dbReference>
<accession>A0A941BKW2</accession>
<evidence type="ECO:0000313" key="17">
    <source>
        <dbReference type="EMBL" id="MBQ0959039.1"/>
    </source>
</evidence>
<dbReference type="InterPro" id="IPR035965">
    <property type="entry name" value="PAS-like_dom_sf"/>
</dbReference>
<evidence type="ECO:0000256" key="4">
    <source>
        <dbReference type="ARBA" id="ARBA00022553"/>
    </source>
</evidence>
<dbReference type="Gene3D" id="1.10.287.130">
    <property type="match status" value="1"/>
</dbReference>
<keyword evidence="12 13" id="KW-0472">Membrane</keyword>
<dbReference type="SUPFAM" id="SSF47384">
    <property type="entry name" value="Homodimeric domain of signal transducing histidine kinase"/>
    <property type="match status" value="1"/>
</dbReference>
<keyword evidence="8" id="KW-0418">Kinase</keyword>
<dbReference type="InterPro" id="IPR000014">
    <property type="entry name" value="PAS"/>
</dbReference>
<comment type="caution">
    <text evidence="17">The sequence shown here is derived from an EMBL/GenBank/DDBJ whole genome shotgun (WGS) entry which is preliminary data.</text>
</comment>
<feature type="domain" description="HAMP" evidence="16">
    <location>
        <begin position="180"/>
        <end position="232"/>
    </location>
</feature>
<dbReference type="PROSITE" id="PS50109">
    <property type="entry name" value="HIS_KIN"/>
    <property type="match status" value="1"/>
</dbReference>
<keyword evidence="10 13" id="KW-1133">Transmembrane helix</keyword>
<keyword evidence="7" id="KW-0547">Nucleotide-binding</keyword>
<dbReference type="SUPFAM" id="SSF55785">
    <property type="entry name" value="PYP-like sensor domain (PAS domain)"/>
    <property type="match status" value="1"/>
</dbReference>
<evidence type="ECO:0000256" key="9">
    <source>
        <dbReference type="ARBA" id="ARBA00022840"/>
    </source>
</evidence>
<dbReference type="GO" id="GO:0007234">
    <property type="term" value="P:osmosensory signaling via phosphorelay pathway"/>
    <property type="evidence" value="ECO:0007669"/>
    <property type="project" value="TreeGrafter"/>
</dbReference>
<dbReference type="SMART" id="SM00387">
    <property type="entry name" value="HATPase_c"/>
    <property type="match status" value="1"/>
</dbReference>
<feature type="domain" description="Histidine kinase" evidence="14">
    <location>
        <begin position="383"/>
        <end position="598"/>
    </location>
</feature>
<name>A0A941BKW2_9BURK</name>
<dbReference type="PRINTS" id="PR00344">
    <property type="entry name" value="BCTRLSENSOR"/>
</dbReference>
<dbReference type="InterPro" id="IPR036097">
    <property type="entry name" value="HisK_dim/P_sf"/>
</dbReference>
<keyword evidence="5" id="KW-0808">Transferase</keyword>
<evidence type="ECO:0000256" key="6">
    <source>
        <dbReference type="ARBA" id="ARBA00022692"/>
    </source>
</evidence>
<evidence type="ECO:0000313" key="18">
    <source>
        <dbReference type="Proteomes" id="UP000678374"/>
    </source>
</evidence>
<sequence length="599" mass="64440">MHFAPWRTLRGRLVVTALAVELVMLAMLVGNSLRLLRESMGDQAERQAEQISPVLVAALVAPLAQFDYATVKAVIDESQAIRGISYAAVLDAGGRQVAISGWPEGSPLPEPDQRLDLAEAPPRYDVARPINLAGQHLGMLRFGLDLSHIVQARGELLSQGVAIAAGEMLLSAGLLSLLGLLITRQLSRLTRASLRVAQGDFAIEPVPEGPDDVGRLGAAFNAMSGAIAERVEQLTRANEQTVRMAASLHERNLQLDAILALSPDGFVAFDTAGTVRMVSPAFPGLSGLTDAEVVGMDETRFSAMLSAACRPGQTFPGVVAMQAAQQQAGDRPLRQLITLAATGRELEVGLRESGDGEVARLLFFRDVTHERTVDRMKSEFLSHAAHELRTPMASIYGFAELLRLRPMNEARRAEVLAIIHRQAGAMTQIIDELLDLARIDDRRGQDFEFTEVDTLALAREVAEGFGLPEGRAAPQLTLPDTPRRVRADPAKLAQALRNLLSNAYKYSPGGGEVWLSVIDAPDGRVGLQVIDQGMGMTDEQVARVFERFYRADSSGAIPGTGLGMSIVKELIEIQGGSVQLHSTPGVGTTATLWLPGLRG</sequence>
<protein>
    <recommendedName>
        <fullName evidence="3">histidine kinase</fullName>
        <ecNumber evidence="3">2.7.13.3</ecNumber>
    </recommendedName>
</protein>
<evidence type="ECO:0000256" key="3">
    <source>
        <dbReference type="ARBA" id="ARBA00012438"/>
    </source>
</evidence>
<dbReference type="PROSITE" id="PS50885">
    <property type="entry name" value="HAMP"/>
    <property type="match status" value="1"/>
</dbReference>
<keyword evidence="11" id="KW-0902">Two-component regulatory system</keyword>
<evidence type="ECO:0000256" key="8">
    <source>
        <dbReference type="ARBA" id="ARBA00022777"/>
    </source>
</evidence>
<evidence type="ECO:0000259" key="16">
    <source>
        <dbReference type="PROSITE" id="PS50885"/>
    </source>
</evidence>
<dbReference type="SUPFAM" id="SSF158472">
    <property type="entry name" value="HAMP domain-like"/>
    <property type="match status" value="1"/>
</dbReference>
<keyword evidence="18" id="KW-1185">Reference proteome</keyword>
<proteinExistence type="predicted"/>
<dbReference type="AlphaFoldDB" id="A0A941BKW2"/>
<evidence type="ECO:0000256" key="12">
    <source>
        <dbReference type="ARBA" id="ARBA00023136"/>
    </source>
</evidence>
<dbReference type="InterPro" id="IPR050351">
    <property type="entry name" value="BphY/WalK/GraS-like"/>
</dbReference>
<organism evidence="17 18">
    <name type="scientific">Ideonella aquatica</name>
    <dbReference type="NCBI Taxonomy" id="2824119"/>
    <lineage>
        <taxon>Bacteria</taxon>
        <taxon>Pseudomonadati</taxon>
        <taxon>Pseudomonadota</taxon>
        <taxon>Betaproteobacteria</taxon>
        <taxon>Burkholderiales</taxon>
        <taxon>Sphaerotilaceae</taxon>
        <taxon>Ideonella</taxon>
    </lineage>
</organism>
<dbReference type="Gene3D" id="3.30.450.20">
    <property type="entry name" value="PAS domain"/>
    <property type="match status" value="1"/>
</dbReference>
<feature type="transmembrane region" description="Helical" evidence="13">
    <location>
        <begin position="12"/>
        <end position="30"/>
    </location>
</feature>
<dbReference type="PANTHER" id="PTHR42878:SF7">
    <property type="entry name" value="SENSOR HISTIDINE KINASE GLRK"/>
    <property type="match status" value="1"/>
</dbReference>
<evidence type="ECO:0000256" key="11">
    <source>
        <dbReference type="ARBA" id="ARBA00023012"/>
    </source>
</evidence>
<keyword evidence="9" id="KW-0067">ATP-binding</keyword>
<dbReference type="PROSITE" id="PS50112">
    <property type="entry name" value="PAS"/>
    <property type="match status" value="1"/>
</dbReference>
<dbReference type="FunFam" id="1.10.287.130:FF:000001">
    <property type="entry name" value="Two-component sensor histidine kinase"/>
    <property type="match status" value="1"/>
</dbReference>
<keyword evidence="4" id="KW-0597">Phosphoprotein</keyword>
<dbReference type="Pfam" id="PF00672">
    <property type="entry name" value="HAMP"/>
    <property type="match status" value="1"/>
</dbReference>
<dbReference type="EC" id="2.7.13.3" evidence="3"/>
<dbReference type="GO" id="GO:0030295">
    <property type="term" value="F:protein kinase activator activity"/>
    <property type="evidence" value="ECO:0007669"/>
    <property type="project" value="TreeGrafter"/>
</dbReference>
<dbReference type="Gene3D" id="6.10.340.10">
    <property type="match status" value="1"/>
</dbReference>
<dbReference type="Pfam" id="PF00512">
    <property type="entry name" value="HisKA"/>
    <property type="match status" value="1"/>
</dbReference>
<gene>
    <name evidence="17" type="ORF">KAK06_08705</name>
</gene>
<dbReference type="Proteomes" id="UP000678374">
    <property type="component" value="Unassembled WGS sequence"/>
</dbReference>
<dbReference type="CDD" id="cd00075">
    <property type="entry name" value="HATPase"/>
    <property type="match status" value="1"/>
</dbReference>
<dbReference type="RefSeq" id="WP_210801560.1">
    <property type="nucleotide sequence ID" value="NZ_JAGQDE010000006.1"/>
</dbReference>
<dbReference type="CDD" id="cd06225">
    <property type="entry name" value="HAMP"/>
    <property type="match status" value="1"/>
</dbReference>
<dbReference type="GO" id="GO:0000156">
    <property type="term" value="F:phosphorelay response regulator activity"/>
    <property type="evidence" value="ECO:0007669"/>
    <property type="project" value="TreeGrafter"/>
</dbReference>
<comment type="subcellular location">
    <subcellularLocation>
        <location evidence="2">Membrane</location>
        <topology evidence="2">Multi-pass membrane protein</topology>
    </subcellularLocation>
</comment>
<evidence type="ECO:0000256" key="7">
    <source>
        <dbReference type="ARBA" id="ARBA00022741"/>
    </source>
</evidence>
<dbReference type="GO" id="GO:0016020">
    <property type="term" value="C:membrane"/>
    <property type="evidence" value="ECO:0007669"/>
    <property type="project" value="UniProtKB-SubCell"/>
</dbReference>
<evidence type="ECO:0000256" key="13">
    <source>
        <dbReference type="SAM" id="Phobius"/>
    </source>
</evidence>
<reference evidence="17" key="1">
    <citation type="submission" date="2021-04" db="EMBL/GenBank/DDBJ databases">
        <title>The genome sequence of Ideonella sp. 4Y11.</title>
        <authorList>
            <person name="Liu Y."/>
        </authorList>
    </citation>
    <scope>NUCLEOTIDE SEQUENCE</scope>
    <source>
        <strain evidence="17">4Y11</strain>
    </source>
</reference>
<dbReference type="CDD" id="cd00082">
    <property type="entry name" value="HisKA"/>
    <property type="match status" value="1"/>
</dbReference>
<dbReference type="SMART" id="SM00304">
    <property type="entry name" value="HAMP"/>
    <property type="match status" value="1"/>
</dbReference>
<evidence type="ECO:0000259" key="14">
    <source>
        <dbReference type="PROSITE" id="PS50109"/>
    </source>
</evidence>
<dbReference type="EMBL" id="JAGQDE010000006">
    <property type="protein sequence ID" value="MBQ0959039.1"/>
    <property type="molecule type" value="Genomic_DNA"/>
</dbReference>
<evidence type="ECO:0000256" key="10">
    <source>
        <dbReference type="ARBA" id="ARBA00022989"/>
    </source>
</evidence>
<dbReference type="SMART" id="SM00388">
    <property type="entry name" value="HisKA"/>
    <property type="match status" value="1"/>
</dbReference>
<dbReference type="SUPFAM" id="SSF55874">
    <property type="entry name" value="ATPase domain of HSP90 chaperone/DNA topoisomerase II/histidine kinase"/>
    <property type="match status" value="1"/>
</dbReference>
<dbReference type="PANTHER" id="PTHR42878">
    <property type="entry name" value="TWO-COMPONENT HISTIDINE KINASE"/>
    <property type="match status" value="1"/>
</dbReference>
<dbReference type="GO" id="GO:0005524">
    <property type="term" value="F:ATP binding"/>
    <property type="evidence" value="ECO:0007669"/>
    <property type="project" value="UniProtKB-KW"/>
</dbReference>
<dbReference type="InterPro" id="IPR036890">
    <property type="entry name" value="HATPase_C_sf"/>
</dbReference>
<comment type="catalytic activity">
    <reaction evidence="1">
        <text>ATP + protein L-histidine = ADP + protein N-phospho-L-histidine.</text>
        <dbReference type="EC" id="2.7.13.3"/>
    </reaction>
</comment>
<dbReference type="GO" id="GO:0000155">
    <property type="term" value="F:phosphorelay sensor kinase activity"/>
    <property type="evidence" value="ECO:0007669"/>
    <property type="project" value="InterPro"/>
</dbReference>
<dbReference type="InterPro" id="IPR003660">
    <property type="entry name" value="HAMP_dom"/>
</dbReference>